<evidence type="ECO:0000259" key="9">
    <source>
        <dbReference type="Pfam" id="PF01379"/>
    </source>
</evidence>
<evidence type="ECO:0000313" key="12">
    <source>
        <dbReference type="Proteomes" id="UP000243406"/>
    </source>
</evidence>
<dbReference type="PANTHER" id="PTHR11557:SF0">
    <property type="entry name" value="PORPHOBILINOGEN DEAMINASE"/>
    <property type="match status" value="1"/>
</dbReference>
<evidence type="ECO:0000256" key="4">
    <source>
        <dbReference type="ARBA" id="ARBA00011245"/>
    </source>
</evidence>
<dbReference type="InterPro" id="IPR022418">
    <property type="entry name" value="Porphobilinogen_deaminase_C"/>
</dbReference>
<dbReference type="InterPro" id="IPR036803">
    <property type="entry name" value="Porphobilinogen_deaminase_C_sf"/>
</dbReference>
<evidence type="ECO:0000256" key="8">
    <source>
        <dbReference type="HAMAP-Rule" id="MF_00260"/>
    </source>
</evidence>
<feature type="modified residue" description="S-(dipyrrolylmethanemethyl)cysteine" evidence="8">
    <location>
        <position position="241"/>
    </location>
</feature>
<dbReference type="EMBL" id="FUYN01000004">
    <property type="protein sequence ID" value="SKB55788.1"/>
    <property type="molecule type" value="Genomic_DNA"/>
</dbReference>
<evidence type="ECO:0000256" key="6">
    <source>
        <dbReference type="ARBA" id="ARBA00023244"/>
    </source>
</evidence>
<dbReference type="SUPFAM" id="SSF53850">
    <property type="entry name" value="Periplasmic binding protein-like II"/>
    <property type="match status" value="1"/>
</dbReference>
<dbReference type="Gene3D" id="3.30.160.40">
    <property type="entry name" value="Porphobilinogen deaminase, C-terminal domain"/>
    <property type="match status" value="1"/>
</dbReference>
<comment type="function">
    <text evidence="1 8">Tetrapolymerization of the monopyrrole PBG into the hydroxymethylbilane pre-uroporphyrinogen in several discrete steps.</text>
</comment>
<dbReference type="FunFam" id="3.40.190.10:FF:000004">
    <property type="entry name" value="Porphobilinogen deaminase"/>
    <property type="match status" value="1"/>
</dbReference>
<comment type="similarity">
    <text evidence="3 8">Belongs to the HMBS family.</text>
</comment>
<comment type="catalytic activity">
    <reaction evidence="7 8">
        <text>4 porphobilinogen + H2O = hydroxymethylbilane + 4 NH4(+)</text>
        <dbReference type="Rhea" id="RHEA:13185"/>
        <dbReference type="ChEBI" id="CHEBI:15377"/>
        <dbReference type="ChEBI" id="CHEBI:28938"/>
        <dbReference type="ChEBI" id="CHEBI:57845"/>
        <dbReference type="ChEBI" id="CHEBI:58126"/>
        <dbReference type="EC" id="2.5.1.61"/>
    </reaction>
</comment>
<dbReference type="Pfam" id="PF01379">
    <property type="entry name" value="Porphobil_deam"/>
    <property type="match status" value="1"/>
</dbReference>
<dbReference type="InterPro" id="IPR000860">
    <property type="entry name" value="HemC"/>
</dbReference>
<evidence type="ECO:0000256" key="5">
    <source>
        <dbReference type="ARBA" id="ARBA00022679"/>
    </source>
</evidence>
<dbReference type="Gene3D" id="3.40.190.10">
    <property type="entry name" value="Periplasmic binding protein-like II"/>
    <property type="match status" value="2"/>
</dbReference>
<proteinExistence type="inferred from homology"/>
<evidence type="ECO:0000259" key="10">
    <source>
        <dbReference type="Pfam" id="PF03900"/>
    </source>
</evidence>
<dbReference type="PANTHER" id="PTHR11557">
    <property type="entry name" value="PORPHOBILINOGEN DEAMINASE"/>
    <property type="match status" value="1"/>
</dbReference>
<dbReference type="OrthoDB" id="9810298at2"/>
<comment type="cofactor">
    <cofactor evidence="8">
        <name>dipyrromethane</name>
        <dbReference type="ChEBI" id="CHEBI:60342"/>
    </cofactor>
    <text evidence="8">Binds 1 dipyrromethane group covalently.</text>
</comment>
<organism evidence="11 12">
    <name type="scientific">Acetoanaerobium noterae</name>
    <dbReference type="NCBI Taxonomy" id="745369"/>
    <lineage>
        <taxon>Bacteria</taxon>
        <taxon>Bacillati</taxon>
        <taxon>Bacillota</taxon>
        <taxon>Clostridia</taxon>
        <taxon>Peptostreptococcales</taxon>
        <taxon>Filifactoraceae</taxon>
        <taxon>Acetoanaerobium</taxon>
    </lineage>
</organism>
<dbReference type="GO" id="GO:0004418">
    <property type="term" value="F:hydroxymethylbilane synthase activity"/>
    <property type="evidence" value="ECO:0007669"/>
    <property type="project" value="UniProtKB-UniRule"/>
</dbReference>
<dbReference type="InterPro" id="IPR022417">
    <property type="entry name" value="Porphobilin_deaminase_N"/>
</dbReference>
<sequence length="304" mass="34556">MKIIVGSRGSQLALTQTKLIVNELSKLNPNVNFEIKVIKTKGDKIQDIPLDKMNDKGIFVKEIEEQLISYEIDMAVHSMKDMPTKMDERLVFPVIPKREDPRDALILKNNLKLEDLSMLETMIIGTGSKRRSYQFKAAYPKAEFEPIRGNIDTRINKLHTQNLDGIILAASGLKRISRENEISHYFDEKTMIPAPCQGILALQTRTNDYQVIAVLSKVEDRCSRIQYIAERAYLEEIEGGCHAPVGAYCEINEDKITIYAVYGDEQGSKLIRDNITGTTDNADELGRTLAKKMKRALEESYEKR</sequence>
<dbReference type="GO" id="GO:0006782">
    <property type="term" value="P:protoporphyrinogen IX biosynthetic process"/>
    <property type="evidence" value="ECO:0007669"/>
    <property type="project" value="UniProtKB-UniRule"/>
</dbReference>
<protein>
    <recommendedName>
        <fullName evidence="8">Porphobilinogen deaminase</fullName>
        <shortName evidence="8">PBG</shortName>
        <ecNumber evidence="8">2.5.1.61</ecNumber>
    </recommendedName>
    <alternativeName>
        <fullName evidence="8">Hydroxymethylbilane synthase</fullName>
        <shortName evidence="8">HMBS</shortName>
    </alternativeName>
    <alternativeName>
        <fullName evidence="8">Pre-uroporphyrinogen synthase</fullName>
    </alternativeName>
</protein>
<evidence type="ECO:0000256" key="2">
    <source>
        <dbReference type="ARBA" id="ARBA00004735"/>
    </source>
</evidence>
<reference evidence="12" key="1">
    <citation type="submission" date="2017-02" db="EMBL/GenBank/DDBJ databases">
        <authorList>
            <person name="Varghese N."/>
            <person name="Submissions S."/>
        </authorList>
    </citation>
    <scope>NUCLEOTIDE SEQUENCE [LARGE SCALE GENOMIC DNA]</scope>
    <source>
        <strain evidence="12">ATCC 35199</strain>
    </source>
</reference>
<dbReference type="Proteomes" id="UP000243406">
    <property type="component" value="Unassembled WGS sequence"/>
</dbReference>
<dbReference type="NCBIfam" id="TIGR00212">
    <property type="entry name" value="hemC"/>
    <property type="match status" value="1"/>
</dbReference>
<evidence type="ECO:0000256" key="3">
    <source>
        <dbReference type="ARBA" id="ARBA00005638"/>
    </source>
</evidence>
<dbReference type="AlphaFoldDB" id="A0A1T5C8L0"/>
<name>A0A1T5C8L0_9FIRM</name>
<accession>A0A1T5C8L0</accession>
<gene>
    <name evidence="8" type="primary">hemC</name>
    <name evidence="11" type="ORF">SAMN02745120_2099</name>
</gene>
<comment type="pathway">
    <text evidence="2">Porphyrin-containing compound metabolism; protoporphyrin-IX biosynthesis; coproporphyrinogen-III from 5-aminolevulinate: step 2/4.</text>
</comment>
<feature type="domain" description="Porphobilinogen deaminase N-terminal" evidence="9">
    <location>
        <begin position="3"/>
        <end position="211"/>
    </location>
</feature>
<dbReference type="GO" id="GO:0005737">
    <property type="term" value="C:cytoplasm"/>
    <property type="evidence" value="ECO:0007669"/>
    <property type="project" value="UniProtKB-UniRule"/>
</dbReference>
<evidence type="ECO:0000256" key="1">
    <source>
        <dbReference type="ARBA" id="ARBA00002869"/>
    </source>
</evidence>
<comment type="miscellaneous">
    <text evidence="8">The porphobilinogen subunits are added to the dipyrromethane group.</text>
</comment>
<dbReference type="HAMAP" id="MF_00260">
    <property type="entry name" value="Porphobil_deam"/>
    <property type="match status" value="1"/>
</dbReference>
<keyword evidence="12" id="KW-1185">Reference proteome</keyword>
<keyword evidence="5 8" id="KW-0808">Transferase</keyword>
<dbReference type="PRINTS" id="PR00151">
    <property type="entry name" value="PORPHBDMNASE"/>
</dbReference>
<dbReference type="RefSeq" id="WP_079589897.1">
    <property type="nucleotide sequence ID" value="NZ_FUYN01000004.1"/>
</dbReference>
<comment type="subunit">
    <text evidence="4 8">Monomer.</text>
</comment>
<dbReference type="SUPFAM" id="SSF54782">
    <property type="entry name" value="Porphobilinogen deaminase (hydroxymethylbilane synthase), C-terminal domain"/>
    <property type="match status" value="1"/>
</dbReference>
<dbReference type="FunFam" id="3.40.190.10:FF:000005">
    <property type="entry name" value="Porphobilinogen deaminase"/>
    <property type="match status" value="1"/>
</dbReference>
<keyword evidence="6 8" id="KW-0627">Porphyrin biosynthesis</keyword>
<dbReference type="EC" id="2.5.1.61" evidence="8"/>
<dbReference type="PIRSF" id="PIRSF001438">
    <property type="entry name" value="4pyrrol_synth_OHMeBilane_synth"/>
    <property type="match status" value="1"/>
</dbReference>
<dbReference type="Pfam" id="PF03900">
    <property type="entry name" value="Porphobil_deamC"/>
    <property type="match status" value="1"/>
</dbReference>
<evidence type="ECO:0000313" key="11">
    <source>
        <dbReference type="EMBL" id="SKB55788.1"/>
    </source>
</evidence>
<evidence type="ECO:0000256" key="7">
    <source>
        <dbReference type="ARBA" id="ARBA00048169"/>
    </source>
</evidence>
<feature type="domain" description="Porphobilinogen deaminase C-terminal" evidence="10">
    <location>
        <begin position="227"/>
        <end position="294"/>
    </location>
</feature>